<name>A0A6M8B4Q6_9ACTO</name>
<evidence type="ECO:0000256" key="2">
    <source>
        <dbReference type="SAM" id="SignalP"/>
    </source>
</evidence>
<dbReference type="RefSeq" id="WP_159523124.1">
    <property type="nucleotide sequence ID" value="NZ_CP053642.1"/>
</dbReference>
<dbReference type="AlphaFoldDB" id="A0A6M8B4Q6"/>
<evidence type="ECO:0008006" key="5">
    <source>
        <dbReference type="Google" id="ProtNLM"/>
    </source>
</evidence>
<feature type="region of interest" description="Disordered" evidence="1">
    <location>
        <begin position="35"/>
        <end position="85"/>
    </location>
</feature>
<protein>
    <recommendedName>
        <fullName evidence="5">Lipoprotein</fullName>
    </recommendedName>
</protein>
<evidence type="ECO:0000313" key="4">
    <source>
        <dbReference type="Proteomes" id="UP000504752"/>
    </source>
</evidence>
<proteinExistence type="predicted"/>
<feature type="compositionally biased region" description="Low complexity" evidence="1">
    <location>
        <begin position="35"/>
        <end position="71"/>
    </location>
</feature>
<evidence type="ECO:0000256" key="1">
    <source>
        <dbReference type="SAM" id="MobiDB-lite"/>
    </source>
</evidence>
<dbReference type="KEGG" id="amam:HPC72_04600"/>
<dbReference type="Proteomes" id="UP000504752">
    <property type="component" value="Chromosome"/>
</dbReference>
<feature type="signal peptide" evidence="2">
    <location>
        <begin position="1"/>
        <end position="31"/>
    </location>
</feature>
<accession>A0A6M8B4Q6</accession>
<gene>
    <name evidence="3" type="ORF">HPC72_04600</name>
</gene>
<keyword evidence="4" id="KW-1185">Reference proteome</keyword>
<reference evidence="3 4" key="1">
    <citation type="submission" date="2020-05" db="EMBL/GenBank/DDBJ databases">
        <title>Actinomyces sp. zg-325.</title>
        <authorList>
            <person name="Yang C."/>
        </authorList>
    </citation>
    <scope>NUCLEOTIDE SEQUENCE [LARGE SCALE GENOMIC DNA]</scope>
    <source>
        <strain evidence="4">zg-325</strain>
    </source>
</reference>
<feature type="chain" id="PRO_5039057413" description="Lipoprotein" evidence="2">
    <location>
        <begin position="32"/>
        <end position="181"/>
    </location>
</feature>
<sequence length="181" mass="18295">MRNTFPSRPGPPARRLVLGLGAVGLPLLVAACSQSKDSKDSGSSASQEPAVTGAPTTGQPATTGAPTVTQASTGGEWVSRDDLITPEPQVWDTWRAIDDTTIELAFSTGSATCLGVHTDVGESPGAVDINLSVGGLPGAPAHCPAILEMATVRVTLAAPLGDRTVVQSNFHGQGVQATDAG</sequence>
<keyword evidence="2" id="KW-0732">Signal</keyword>
<evidence type="ECO:0000313" key="3">
    <source>
        <dbReference type="EMBL" id="QKD79630.1"/>
    </source>
</evidence>
<dbReference type="EMBL" id="CP053642">
    <property type="protein sequence ID" value="QKD79630.1"/>
    <property type="molecule type" value="Genomic_DNA"/>
</dbReference>
<dbReference type="PROSITE" id="PS51257">
    <property type="entry name" value="PROKAR_LIPOPROTEIN"/>
    <property type="match status" value="1"/>
</dbReference>
<organism evidence="3 4">
    <name type="scientific">Actinomyces marmotae</name>
    <dbReference type="NCBI Taxonomy" id="2737173"/>
    <lineage>
        <taxon>Bacteria</taxon>
        <taxon>Bacillati</taxon>
        <taxon>Actinomycetota</taxon>
        <taxon>Actinomycetes</taxon>
        <taxon>Actinomycetales</taxon>
        <taxon>Actinomycetaceae</taxon>
        <taxon>Actinomyces</taxon>
    </lineage>
</organism>